<evidence type="ECO:0000259" key="4">
    <source>
        <dbReference type="SMART" id="SM01217"/>
    </source>
</evidence>
<dbReference type="InterPro" id="IPR013783">
    <property type="entry name" value="Ig-like_fold"/>
</dbReference>
<dbReference type="Pfam" id="PF01915">
    <property type="entry name" value="Glyco_hydro_3_C"/>
    <property type="match status" value="1"/>
</dbReference>
<dbReference type="EMBL" id="JAGTAR010000025">
    <property type="protein sequence ID" value="MBR8536969.1"/>
    <property type="molecule type" value="Genomic_DNA"/>
</dbReference>
<evidence type="ECO:0000256" key="1">
    <source>
        <dbReference type="ARBA" id="ARBA00005336"/>
    </source>
</evidence>
<dbReference type="SUPFAM" id="SSF52279">
    <property type="entry name" value="Beta-D-glucan exohydrolase, C-terminal domain"/>
    <property type="match status" value="1"/>
</dbReference>
<keyword evidence="3" id="KW-0732">Signal</keyword>
<gene>
    <name evidence="5" type="ORF">KDU71_15460</name>
</gene>
<feature type="domain" description="Fibronectin type III-like" evidence="4">
    <location>
        <begin position="645"/>
        <end position="715"/>
    </location>
</feature>
<comment type="caution">
    <text evidence="5">The sequence shown here is derived from an EMBL/GenBank/DDBJ whole genome shotgun (WGS) entry which is preliminary data.</text>
</comment>
<dbReference type="Pfam" id="PF00933">
    <property type="entry name" value="Glyco_hydro_3"/>
    <property type="match status" value="1"/>
</dbReference>
<evidence type="ECO:0000313" key="5">
    <source>
        <dbReference type="EMBL" id="MBR8536969.1"/>
    </source>
</evidence>
<dbReference type="InterPro" id="IPR017853">
    <property type="entry name" value="GH"/>
</dbReference>
<dbReference type="InterPro" id="IPR026891">
    <property type="entry name" value="Fn3-like"/>
</dbReference>
<dbReference type="PANTHER" id="PTHR42715">
    <property type="entry name" value="BETA-GLUCOSIDASE"/>
    <property type="match status" value="1"/>
</dbReference>
<sequence>MKKVIVIHLMLLVVGSFQLLAQQQQKDVEKRIDEIISQLTLEEKVKMCHAQSKFSSPGVERLGIPEIWMSDGPHGVRAEIEWDSWNYAGWTNDSCTAFPALTCLASTFNPELAYKYGVAIGEEARYRKKDILLGPGVNIYRTPLNGRNFEYMGEDPYLASVMCVPYIQGVQTNSVAACVKHYALNNQEVWRGHINVKVSDRALHEIYLPAFKAAVKDGEVWSVMGAYNQYNGQHTSHHEVLINDILKGDWAFDGVVVTDWGSAHDTKEAALNGLDIEMGTGTDGLTSSTENAYDYYYLAKPFLEMLKSGEIDESVVDDKVRRILRLMFRTNMSKARPLGRKANQEHFDVAREVAQEGIVLLKNHKSFLPLDPETTQTIAVIGENATRMMTIGGGSSELKTVHEISPLEGIQKRFTKANIIHSMGYASGPSAYGRVIPSHLDADSLKQAAIQVAKEADLVLFVGGLNKNHEQDCENGDRKSLNLPFGQDELLSEIMAVNNHVGVVLVSGNAVAMPWQAQAKAIVQAWYLGSETGHALADVLSGDVNPSGKLPFTFPVKLKDNGAHAFDALSYPGNGVDQVYKEDILVGYRWHDTKQIKPLYAFGHGLSYTSFKIHAAEVQSAQYQAGDFVKLSVNISNTGKQAGAEVLQVYVHDSKAAVMRPLKELKAFKKVKLTPGESKLVEFSIPVDSFAYYDEDKEEWQLEAGQFKLMVGTSSQDIRKTLTIEVK</sequence>
<dbReference type="PANTHER" id="PTHR42715:SF10">
    <property type="entry name" value="BETA-GLUCOSIDASE"/>
    <property type="match status" value="1"/>
</dbReference>
<evidence type="ECO:0000256" key="2">
    <source>
        <dbReference type="ARBA" id="ARBA00022801"/>
    </source>
</evidence>
<dbReference type="GO" id="GO:0008422">
    <property type="term" value="F:beta-glucosidase activity"/>
    <property type="evidence" value="ECO:0007669"/>
    <property type="project" value="UniProtKB-ARBA"/>
</dbReference>
<reference evidence="5" key="1">
    <citation type="journal article" date="2018" name="Int. J. Syst. Evol. Microbiol.">
        <title>Carboxylicivirga sediminis sp. nov., isolated from coastal sediment.</title>
        <authorList>
            <person name="Wang F.Q."/>
            <person name="Ren L.H."/>
            <person name="Zou R.J."/>
            <person name="Sun Y.Z."/>
            <person name="Liu X.J."/>
            <person name="Jiang F."/>
            <person name="Liu L.J."/>
        </authorList>
    </citation>
    <scope>NUCLEOTIDE SEQUENCE</scope>
    <source>
        <strain evidence="5">JR1</strain>
    </source>
</reference>
<dbReference type="Gene3D" id="3.20.20.300">
    <property type="entry name" value="Glycoside hydrolase, family 3, N-terminal domain"/>
    <property type="match status" value="1"/>
</dbReference>
<dbReference type="GO" id="GO:0005975">
    <property type="term" value="P:carbohydrate metabolic process"/>
    <property type="evidence" value="ECO:0007669"/>
    <property type="project" value="InterPro"/>
</dbReference>
<accession>A0A941IYY1</accession>
<keyword evidence="2 5" id="KW-0378">Hydrolase</keyword>
<evidence type="ECO:0000313" key="6">
    <source>
        <dbReference type="Proteomes" id="UP000679220"/>
    </source>
</evidence>
<dbReference type="AlphaFoldDB" id="A0A941IYY1"/>
<proteinExistence type="inferred from homology"/>
<dbReference type="SUPFAM" id="SSF51445">
    <property type="entry name" value="(Trans)glycosidases"/>
    <property type="match status" value="1"/>
</dbReference>
<feature type="signal peptide" evidence="3">
    <location>
        <begin position="1"/>
        <end position="21"/>
    </location>
</feature>
<dbReference type="InterPro" id="IPR036881">
    <property type="entry name" value="Glyco_hydro_3_C_sf"/>
</dbReference>
<protein>
    <submittedName>
        <fullName evidence="5">Glycoside hydrolase family 3 C-terminal domain-containing protein</fullName>
    </submittedName>
</protein>
<dbReference type="RefSeq" id="WP_212191996.1">
    <property type="nucleotide sequence ID" value="NZ_JAGTAR010000025.1"/>
</dbReference>
<feature type="chain" id="PRO_5037855464" evidence="3">
    <location>
        <begin position="22"/>
        <end position="727"/>
    </location>
</feature>
<reference evidence="5" key="2">
    <citation type="submission" date="2021-04" db="EMBL/GenBank/DDBJ databases">
        <authorList>
            <person name="Zhang T."/>
            <person name="Zhang Y."/>
            <person name="Lu D."/>
            <person name="Zuo D."/>
            <person name="Du Z."/>
        </authorList>
    </citation>
    <scope>NUCLEOTIDE SEQUENCE</scope>
    <source>
        <strain evidence="5">JR1</strain>
    </source>
</reference>
<dbReference type="Gene3D" id="3.40.50.1700">
    <property type="entry name" value="Glycoside hydrolase family 3 C-terminal domain"/>
    <property type="match status" value="1"/>
</dbReference>
<comment type="similarity">
    <text evidence="1">Belongs to the glycosyl hydrolase 3 family.</text>
</comment>
<dbReference type="Gene3D" id="2.60.40.10">
    <property type="entry name" value="Immunoglobulins"/>
    <property type="match status" value="1"/>
</dbReference>
<organism evidence="5 6">
    <name type="scientific">Carboxylicivirga sediminis</name>
    <dbReference type="NCBI Taxonomy" id="2006564"/>
    <lineage>
        <taxon>Bacteria</taxon>
        <taxon>Pseudomonadati</taxon>
        <taxon>Bacteroidota</taxon>
        <taxon>Bacteroidia</taxon>
        <taxon>Marinilabiliales</taxon>
        <taxon>Marinilabiliaceae</taxon>
        <taxon>Carboxylicivirga</taxon>
    </lineage>
</organism>
<dbReference type="PRINTS" id="PR00133">
    <property type="entry name" value="GLHYDRLASE3"/>
</dbReference>
<dbReference type="Proteomes" id="UP000679220">
    <property type="component" value="Unassembled WGS sequence"/>
</dbReference>
<dbReference type="InterPro" id="IPR036962">
    <property type="entry name" value="Glyco_hydro_3_N_sf"/>
</dbReference>
<dbReference type="InterPro" id="IPR001764">
    <property type="entry name" value="Glyco_hydro_3_N"/>
</dbReference>
<evidence type="ECO:0000256" key="3">
    <source>
        <dbReference type="SAM" id="SignalP"/>
    </source>
</evidence>
<dbReference type="InterPro" id="IPR002772">
    <property type="entry name" value="Glyco_hydro_3_C"/>
</dbReference>
<dbReference type="Pfam" id="PF14310">
    <property type="entry name" value="Fn3-like"/>
    <property type="match status" value="1"/>
</dbReference>
<dbReference type="FunFam" id="2.60.40.10:FF:000495">
    <property type="entry name" value="Periplasmic beta-glucosidase"/>
    <property type="match status" value="1"/>
</dbReference>
<name>A0A941IYY1_9BACT</name>
<dbReference type="InterPro" id="IPR050288">
    <property type="entry name" value="Cellulose_deg_GH3"/>
</dbReference>
<dbReference type="SMART" id="SM01217">
    <property type="entry name" value="Fn3_like"/>
    <property type="match status" value="1"/>
</dbReference>
<keyword evidence="6" id="KW-1185">Reference proteome</keyword>